<keyword evidence="7" id="KW-0472">Membrane</keyword>
<dbReference type="InterPro" id="IPR027685">
    <property type="entry name" value="Shroom_fam"/>
</dbReference>
<dbReference type="PANTHER" id="PTHR15012:SF33">
    <property type="entry name" value="PROTEIN SHROOM3"/>
    <property type="match status" value="1"/>
</dbReference>
<evidence type="ECO:0000256" key="5">
    <source>
        <dbReference type="SAM" id="Coils"/>
    </source>
</evidence>
<comment type="caution">
    <text evidence="9">The sequence shown here is derived from an EMBL/GenBank/DDBJ whole genome shotgun (WGS) entry which is preliminary data.</text>
</comment>
<dbReference type="InterPro" id="IPR014799">
    <property type="entry name" value="ASD2_dom"/>
</dbReference>
<dbReference type="GO" id="GO:0007015">
    <property type="term" value="P:actin filament organization"/>
    <property type="evidence" value="ECO:0007669"/>
    <property type="project" value="TreeGrafter"/>
</dbReference>
<feature type="compositionally biased region" description="Basic and acidic residues" evidence="6">
    <location>
        <begin position="70"/>
        <end position="83"/>
    </location>
</feature>
<proteinExistence type="inferred from homology"/>
<evidence type="ECO:0000313" key="9">
    <source>
        <dbReference type="EMBL" id="KAK7895759.1"/>
    </source>
</evidence>
<accession>A0AAW0NJQ5</accession>
<dbReference type="GO" id="GO:0005912">
    <property type="term" value="C:adherens junction"/>
    <property type="evidence" value="ECO:0007669"/>
    <property type="project" value="TreeGrafter"/>
</dbReference>
<dbReference type="EMBL" id="JBBPFD010000015">
    <property type="protein sequence ID" value="KAK7895759.1"/>
    <property type="molecule type" value="Genomic_DNA"/>
</dbReference>
<evidence type="ECO:0000256" key="1">
    <source>
        <dbReference type="ARBA" id="ARBA00004245"/>
    </source>
</evidence>
<dbReference type="GO" id="GO:0051015">
    <property type="term" value="F:actin filament binding"/>
    <property type="evidence" value="ECO:0007669"/>
    <property type="project" value="InterPro"/>
</dbReference>
<dbReference type="GO" id="GO:0016324">
    <property type="term" value="C:apical plasma membrane"/>
    <property type="evidence" value="ECO:0007669"/>
    <property type="project" value="TreeGrafter"/>
</dbReference>
<feature type="domain" description="ASD2" evidence="8">
    <location>
        <begin position="1"/>
        <end position="259"/>
    </location>
</feature>
<dbReference type="Gene3D" id="6.10.250.3120">
    <property type="match status" value="1"/>
</dbReference>
<sequence>MLLVLFVLLMLLVLFVLLMLLVCCSADAPVLFVLLMLLVLFVLLAAVSESASQGVQFSPVSPVQPVRSQRPADVRSEPSERHDHSLVSRKVELCDALRSCIESLQREKKILSAELKAHRELGQRVDAWVQERCEEGQRDKYRLFIGDLERVVNLLLSLCGRLARVERSLEALARQEPAEGSTELWDSLAHKRSLLLRQTQDALELREHLEQRQCTVHAFLRRSLDPARLRLYQSLVSRTPALLISHRRLEDVIRQHQDS</sequence>
<dbReference type="GO" id="GO:0043296">
    <property type="term" value="C:apical junction complex"/>
    <property type="evidence" value="ECO:0007669"/>
    <property type="project" value="TreeGrafter"/>
</dbReference>
<evidence type="ECO:0000256" key="7">
    <source>
        <dbReference type="SAM" id="Phobius"/>
    </source>
</evidence>
<evidence type="ECO:0000256" key="2">
    <source>
        <dbReference type="ARBA" id="ARBA00006469"/>
    </source>
</evidence>
<keyword evidence="10" id="KW-1185">Reference proteome</keyword>
<reference evidence="10" key="1">
    <citation type="submission" date="2024-04" db="EMBL/GenBank/DDBJ databases">
        <title>Salinicola lusitanus LLJ914,a marine bacterium isolated from the Okinawa Trough.</title>
        <authorList>
            <person name="Li J."/>
        </authorList>
    </citation>
    <scope>NUCLEOTIDE SEQUENCE [LARGE SCALE GENOMIC DNA]</scope>
</reference>
<protein>
    <recommendedName>
        <fullName evidence="8">ASD2 domain-containing protein</fullName>
    </recommendedName>
</protein>
<comment type="similarity">
    <text evidence="2">Belongs to the shroom family.</text>
</comment>
<evidence type="ECO:0000256" key="3">
    <source>
        <dbReference type="ARBA" id="ARBA00022490"/>
    </source>
</evidence>
<feature type="transmembrane region" description="Helical" evidence="7">
    <location>
        <begin position="30"/>
        <end position="47"/>
    </location>
</feature>
<comment type="subcellular location">
    <subcellularLocation>
        <location evidence="1">Cytoplasm</location>
        <location evidence="1">Cytoskeleton</location>
    </subcellularLocation>
</comment>
<evidence type="ECO:0000259" key="8">
    <source>
        <dbReference type="PROSITE" id="PS51307"/>
    </source>
</evidence>
<organism evidence="9 10">
    <name type="scientific">Mugilogobius chulae</name>
    <name type="common">yellowstripe goby</name>
    <dbReference type="NCBI Taxonomy" id="88201"/>
    <lineage>
        <taxon>Eukaryota</taxon>
        <taxon>Metazoa</taxon>
        <taxon>Chordata</taxon>
        <taxon>Craniata</taxon>
        <taxon>Vertebrata</taxon>
        <taxon>Euteleostomi</taxon>
        <taxon>Actinopterygii</taxon>
        <taxon>Neopterygii</taxon>
        <taxon>Teleostei</taxon>
        <taxon>Neoteleostei</taxon>
        <taxon>Acanthomorphata</taxon>
        <taxon>Gobiaria</taxon>
        <taxon>Gobiiformes</taxon>
        <taxon>Gobioidei</taxon>
        <taxon>Gobiidae</taxon>
        <taxon>Gobionellinae</taxon>
        <taxon>Mugilogobius</taxon>
    </lineage>
</organism>
<evidence type="ECO:0000313" key="10">
    <source>
        <dbReference type="Proteomes" id="UP001460270"/>
    </source>
</evidence>
<evidence type="ECO:0000256" key="4">
    <source>
        <dbReference type="ARBA" id="ARBA00023212"/>
    </source>
</evidence>
<dbReference type="Pfam" id="PF08687">
    <property type="entry name" value="ASD2"/>
    <property type="match status" value="1"/>
</dbReference>
<keyword evidence="4" id="KW-0206">Cytoskeleton</keyword>
<dbReference type="GO" id="GO:0030864">
    <property type="term" value="C:cortical actin cytoskeleton"/>
    <property type="evidence" value="ECO:0007669"/>
    <property type="project" value="TreeGrafter"/>
</dbReference>
<evidence type="ECO:0000256" key="6">
    <source>
        <dbReference type="SAM" id="MobiDB-lite"/>
    </source>
</evidence>
<keyword evidence="5" id="KW-0175">Coiled coil</keyword>
<gene>
    <name evidence="9" type="ORF">WMY93_021084</name>
</gene>
<name>A0AAW0NJQ5_9GOBI</name>
<dbReference type="Proteomes" id="UP001460270">
    <property type="component" value="Unassembled WGS sequence"/>
</dbReference>
<dbReference type="AlphaFoldDB" id="A0AAW0NJQ5"/>
<feature type="region of interest" description="Disordered" evidence="6">
    <location>
        <begin position="57"/>
        <end position="83"/>
    </location>
</feature>
<dbReference type="PROSITE" id="PS51307">
    <property type="entry name" value="ASD2"/>
    <property type="match status" value="1"/>
</dbReference>
<feature type="compositionally biased region" description="Low complexity" evidence="6">
    <location>
        <begin position="57"/>
        <end position="69"/>
    </location>
</feature>
<keyword evidence="3" id="KW-0963">Cytoplasm</keyword>
<keyword evidence="7" id="KW-0812">Transmembrane</keyword>
<dbReference type="PANTHER" id="PTHR15012">
    <property type="entry name" value="APICAL PROTEIN/SHROOM-RELATED"/>
    <property type="match status" value="1"/>
</dbReference>
<feature type="coiled-coil region" evidence="5">
    <location>
        <begin position="94"/>
        <end position="121"/>
    </location>
</feature>
<keyword evidence="7" id="KW-1133">Transmembrane helix</keyword>